<comment type="similarity">
    <text evidence="1 3">Belongs to the bacterial flagellin family.</text>
</comment>
<dbReference type="eggNOG" id="COG1344">
    <property type="taxonomic scope" value="Bacteria"/>
</dbReference>
<dbReference type="Proteomes" id="UP000012040">
    <property type="component" value="Chromosome"/>
</dbReference>
<dbReference type="GO" id="GO:0005576">
    <property type="term" value="C:extracellular region"/>
    <property type="evidence" value="ECO:0007669"/>
    <property type="project" value="UniProtKB-SubCell"/>
</dbReference>
<organism evidence="6 7">
    <name type="scientific">Pseudobdellovibrio exovorus JSS</name>
    <dbReference type="NCBI Taxonomy" id="1184267"/>
    <lineage>
        <taxon>Bacteria</taxon>
        <taxon>Pseudomonadati</taxon>
        <taxon>Bdellovibrionota</taxon>
        <taxon>Bdellovibrionia</taxon>
        <taxon>Bdellovibrionales</taxon>
        <taxon>Pseudobdellovibrionaceae</taxon>
        <taxon>Pseudobdellovibrio</taxon>
    </lineage>
</organism>
<dbReference type="Pfam" id="PF00669">
    <property type="entry name" value="Flagellin_N"/>
    <property type="match status" value="1"/>
</dbReference>
<reference evidence="6 7" key="1">
    <citation type="journal article" date="2013" name="ISME J.">
        <title>By their genes ye shall know them: genomic signatures of predatory bacteria.</title>
        <authorList>
            <person name="Pasternak Z."/>
            <person name="Pietrokovski S."/>
            <person name="Rotem O."/>
            <person name="Gophna U."/>
            <person name="Lurie-Weinberger M.N."/>
            <person name="Jurkevitch E."/>
        </authorList>
    </citation>
    <scope>NUCLEOTIDE SEQUENCE [LARGE SCALE GENOMIC DNA]</scope>
    <source>
        <strain evidence="6 7">JSS</strain>
    </source>
</reference>
<evidence type="ECO:0000256" key="3">
    <source>
        <dbReference type="RuleBase" id="RU362073"/>
    </source>
</evidence>
<dbReference type="Pfam" id="PF00700">
    <property type="entry name" value="Flagellin_C"/>
    <property type="match status" value="1"/>
</dbReference>
<gene>
    <name evidence="6" type="ORF">A11Q_2199</name>
</gene>
<dbReference type="PANTHER" id="PTHR42792">
    <property type="entry name" value="FLAGELLIN"/>
    <property type="match status" value="1"/>
</dbReference>
<dbReference type="Gene3D" id="1.20.1330.10">
    <property type="entry name" value="f41 fragment of flagellin, N-terminal domain"/>
    <property type="match status" value="1"/>
</dbReference>
<evidence type="ECO:0000256" key="2">
    <source>
        <dbReference type="ARBA" id="ARBA00023143"/>
    </source>
</evidence>
<evidence type="ECO:0000313" key="7">
    <source>
        <dbReference type="Proteomes" id="UP000012040"/>
    </source>
</evidence>
<protein>
    <recommendedName>
        <fullName evidence="3">Flagellin</fullName>
    </recommendedName>
</protein>
<keyword evidence="6" id="KW-0969">Cilium</keyword>
<dbReference type="GO" id="GO:0005198">
    <property type="term" value="F:structural molecule activity"/>
    <property type="evidence" value="ECO:0007669"/>
    <property type="project" value="UniProtKB-UniRule"/>
</dbReference>
<dbReference type="KEGG" id="bex:A11Q_2199"/>
<comment type="function">
    <text evidence="3">Flagellin is the subunit protein which polymerizes to form the filaments of bacterial flagella.</text>
</comment>
<evidence type="ECO:0000313" key="6">
    <source>
        <dbReference type="EMBL" id="AGH96415.1"/>
    </source>
</evidence>
<dbReference type="OrthoDB" id="9789525at2"/>
<dbReference type="EMBL" id="CP003537">
    <property type="protein sequence ID" value="AGH96415.1"/>
    <property type="molecule type" value="Genomic_DNA"/>
</dbReference>
<dbReference type="STRING" id="1184267.A11Q_2199"/>
<evidence type="ECO:0000259" key="5">
    <source>
        <dbReference type="Pfam" id="PF00700"/>
    </source>
</evidence>
<name>M4VD50_9BACT</name>
<keyword evidence="2 3" id="KW-0975">Bacterial flagellum</keyword>
<dbReference type="InterPro" id="IPR042187">
    <property type="entry name" value="Flagellin_C_sub2"/>
</dbReference>
<dbReference type="SUPFAM" id="SSF64518">
    <property type="entry name" value="Phase 1 flagellin"/>
    <property type="match status" value="1"/>
</dbReference>
<keyword evidence="6" id="KW-0966">Cell projection</keyword>
<feature type="domain" description="Flagellin N-terminal" evidence="4">
    <location>
        <begin position="5"/>
        <end position="141"/>
    </location>
</feature>
<evidence type="ECO:0000256" key="1">
    <source>
        <dbReference type="ARBA" id="ARBA00005709"/>
    </source>
</evidence>
<dbReference type="PANTHER" id="PTHR42792:SF2">
    <property type="entry name" value="FLAGELLIN"/>
    <property type="match status" value="1"/>
</dbReference>
<dbReference type="AlphaFoldDB" id="M4VD50"/>
<keyword evidence="7" id="KW-1185">Reference proteome</keyword>
<keyword evidence="6" id="KW-0282">Flagellum</keyword>
<dbReference type="InterPro" id="IPR001029">
    <property type="entry name" value="Flagellin_N"/>
</dbReference>
<dbReference type="Gene3D" id="6.10.10.10">
    <property type="entry name" value="Flagellar export chaperone, C-terminal domain"/>
    <property type="match status" value="1"/>
</dbReference>
<dbReference type="InterPro" id="IPR001492">
    <property type="entry name" value="Flagellin"/>
</dbReference>
<sequence>MGLRINTNTAALNAQYQLRANTKGVATAMERLSSGHRINRASDDAAGLASSELMKANIRGLQQIDRNTQDGISLTQIAEGSLNQIGNIISRLRELSLQAASDTVSDSDRALIGREYSQMLQEVDRIANTTVYNGTKLLTGTGGTIDFQINTRNQASVDRISFDSSEADVRTSALGIAHTDVSDKYMAQDAIGRLDEAMTAISSLRAGIGAIQSRLITTAENMTSNIENIAAANSRVRDTDIAEESSMLAKNNIMLQAATSILAQANQQPGQALALLNKG</sequence>
<evidence type="ECO:0000259" key="4">
    <source>
        <dbReference type="Pfam" id="PF00669"/>
    </source>
</evidence>
<dbReference type="RefSeq" id="WP_015470905.1">
    <property type="nucleotide sequence ID" value="NC_020813.1"/>
</dbReference>
<dbReference type="InterPro" id="IPR046358">
    <property type="entry name" value="Flagellin_C"/>
</dbReference>
<dbReference type="GO" id="GO:0009288">
    <property type="term" value="C:bacterial-type flagellum"/>
    <property type="evidence" value="ECO:0007669"/>
    <property type="project" value="UniProtKB-SubCell"/>
</dbReference>
<dbReference type="PATRIC" id="fig|1184267.3.peg.2226"/>
<proteinExistence type="inferred from homology"/>
<keyword evidence="3" id="KW-0964">Secreted</keyword>
<dbReference type="PRINTS" id="PR00207">
    <property type="entry name" value="FLAGELLIN"/>
</dbReference>
<dbReference type="HOGENOM" id="CLU_011142_2_2_7"/>
<feature type="domain" description="Flagellin C-terminal" evidence="5">
    <location>
        <begin position="193"/>
        <end position="276"/>
    </location>
</feature>
<comment type="subcellular location">
    <subcellularLocation>
        <location evidence="3">Secreted</location>
    </subcellularLocation>
    <subcellularLocation>
        <location evidence="3">Bacterial flagellum</location>
    </subcellularLocation>
</comment>
<accession>M4VD50</accession>